<keyword evidence="4" id="KW-1185">Reference proteome</keyword>
<feature type="region of interest" description="Disordered" evidence="1">
    <location>
        <begin position="1"/>
        <end position="21"/>
    </location>
</feature>
<reference evidence="3 4" key="1">
    <citation type="journal article" date="2023" name="Hortic Res">
        <title>Pangenome of water caltrop reveals structural variations and asymmetric subgenome divergence after allopolyploidization.</title>
        <authorList>
            <person name="Zhang X."/>
            <person name="Chen Y."/>
            <person name="Wang L."/>
            <person name="Yuan Y."/>
            <person name="Fang M."/>
            <person name="Shi L."/>
            <person name="Lu R."/>
            <person name="Comes H.P."/>
            <person name="Ma Y."/>
            <person name="Chen Y."/>
            <person name="Huang G."/>
            <person name="Zhou Y."/>
            <person name="Zheng Z."/>
            <person name="Qiu Y."/>
        </authorList>
    </citation>
    <scope>NUCLEOTIDE SEQUENCE [LARGE SCALE GENOMIC DNA]</scope>
    <source>
        <tissue evidence="3">Roots</tissue>
    </source>
</reference>
<feature type="region of interest" description="Disordered" evidence="1">
    <location>
        <begin position="389"/>
        <end position="411"/>
    </location>
</feature>
<gene>
    <name evidence="3" type="ORF">SAY87_016792</name>
</gene>
<dbReference type="AlphaFoldDB" id="A0AAN7L7E9"/>
<protein>
    <recommendedName>
        <fullName evidence="2">VQ domain-containing protein</fullName>
    </recommendedName>
</protein>
<accession>A0AAN7L7E9</accession>
<evidence type="ECO:0000259" key="2">
    <source>
        <dbReference type="Pfam" id="PF05678"/>
    </source>
</evidence>
<proteinExistence type="predicted"/>
<dbReference type="EMBL" id="JAXIOK010000001">
    <property type="protein sequence ID" value="KAK4780686.1"/>
    <property type="molecule type" value="Genomic_DNA"/>
</dbReference>
<name>A0AAN7L7E9_9MYRT</name>
<sequence>MDSGNSTGSMYSSGGDEEYDSRGESISLSVFLNGNPNPPQAYLDACTLTRHDHLLQAPQVATAAPHDSPTIPSMTFDPLSNIFDPLSTGRSVSLAVASAVSSQILNLDTAVSWYKTPRSYSHAADLSGFGKLPPTVQLEPPPLDYNQQGQIQTTCFRVASEPEGSLKQLGFISGSTNELATSTATVNAQLRNPKKRSRASRRTTTTVLTTDTNNFRVMVQEFTGIPAPPFTASSPYQRSRVNLFSSASAAPSYLLRPFSQKPQLPPVLLPFSSPSSFPTSIMDALASSTTAGNGIASTELNLVRPSSTSFLSQSISNPLLNLQSHFQAPCQKYPTAGSSIIPAKTLVTSDNISRPTDSNSQLKIGALEEFGIGQMGAQLHPRLLSLQPSDKTLSKDISNNGNENNGSPPAN</sequence>
<organism evidence="3 4">
    <name type="scientific">Trapa incisa</name>
    <dbReference type="NCBI Taxonomy" id="236973"/>
    <lineage>
        <taxon>Eukaryota</taxon>
        <taxon>Viridiplantae</taxon>
        <taxon>Streptophyta</taxon>
        <taxon>Embryophyta</taxon>
        <taxon>Tracheophyta</taxon>
        <taxon>Spermatophyta</taxon>
        <taxon>Magnoliopsida</taxon>
        <taxon>eudicotyledons</taxon>
        <taxon>Gunneridae</taxon>
        <taxon>Pentapetalae</taxon>
        <taxon>rosids</taxon>
        <taxon>malvids</taxon>
        <taxon>Myrtales</taxon>
        <taxon>Lythraceae</taxon>
        <taxon>Trapa</taxon>
    </lineage>
</organism>
<dbReference type="InterPro" id="IPR039609">
    <property type="entry name" value="VQ_15/22"/>
</dbReference>
<feature type="compositionally biased region" description="Polar residues" evidence="1">
    <location>
        <begin position="1"/>
        <end position="12"/>
    </location>
</feature>
<feature type="domain" description="VQ" evidence="2">
    <location>
        <begin position="203"/>
        <end position="229"/>
    </location>
</feature>
<evidence type="ECO:0000313" key="3">
    <source>
        <dbReference type="EMBL" id="KAK4780686.1"/>
    </source>
</evidence>
<dbReference type="PANTHER" id="PTHR33179">
    <property type="entry name" value="VQ MOTIF-CONTAINING PROTEIN"/>
    <property type="match status" value="1"/>
</dbReference>
<dbReference type="Proteomes" id="UP001345219">
    <property type="component" value="Chromosome 13"/>
</dbReference>
<dbReference type="InterPro" id="IPR008889">
    <property type="entry name" value="VQ"/>
</dbReference>
<dbReference type="PANTHER" id="PTHR33179:SF4">
    <property type="entry name" value="VQ MOTIF-CONTAINING PROTEIN"/>
    <property type="match status" value="1"/>
</dbReference>
<feature type="compositionally biased region" description="Low complexity" evidence="1">
    <location>
        <begin position="398"/>
        <end position="411"/>
    </location>
</feature>
<comment type="caution">
    <text evidence="3">The sequence shown here is derived from an EMBL/GenBank/DDBJ whole genome shotgun (WGS) entry which is preliminary data.</text>
</comment>
<evidence type="ECO:0000313" key="4">
    <source>
        <dbReference type="Proteomes" id="UP001345219"/>
    </source>
</evidence>
<dbReference type="Pfam" id="PF05678">
    <property type="entry name" value="VQ"/>
    <property type="match status" value="1"/>
</dbReference>
<evidence type="ECO:0000256" key="1">
    <source>
        <dbReference type="SAM" id="MobiDB-lite"/>
    </source>
</evidence>